<dbReference type="SUPFAM" id="SSF51604">
    <property type="entry name" value="Enolase C-terminal domain-like"/>
    <property type="match status" value="1"/>
</dbReference>
<comment type="pathway">
    <text evidence="2">Carbohydrate acid metabolism; D-glucarate degradation; 2,5-dioxopentanoate from D-glucarate: step 1/2.</text>
</comment>
<dbReference type="RefSeq" id="WP_189424438.1">
    <property type="nucleotide sequence ID" value="NZ_BMZE01000001.1"/>
</dbReference>
<reference evidence="5" key="1">
    <citation type="journal article" date="2014" name="Int. J. Syst. Evol. Microbiol.">
        <title>Complete genome sequence of Corynebacterium casei LMG S-19264T (=DSM 44701T), isolated from a smear-ripened cheese.</title>
        <authorList>
            <consortium name="US DOE Joint Genome Institute (JGI-PGF)"/>
            <person name="Walter F."/>
            <person name="Albersmeier A."/>
            <person name="Kalinowski J."/>
            <person name="Ruckert C."/>
        </authorList>
    </citation>
    <scope>NUCLEOTIDE SEQUENCE</scope>
    <source>
        <strain evidence="5">KCTC 32437</strain>
    </source>
</reference>
<feature type="domain" description="Mandelate racemase/muconate lactonizing enzyme C-terminal" evidence="4">
    <location>
        <begin position="156"/>
        <end position="257"/>
    </location>
</feature>
<evidence type="ECO:0000259" key="4">
    <source>
        <dbReference type="SMART" id="SM00922"/>
    </source>
</evidence>
<reference evidence="5" key="2">
    <citation type="submission" date="2020-09" db="EMBL/GenBank/DDBJ databases">
        <authorList>
            <person name="Sun Q."/>
            <person name="Kim S."/>
        </authorList>
    </citation>
    <scope>NUCLEOTIDE SEQUENCE</scope>
    <source>
        <strain evidence="5">KCTC 32437</strain>
    </source>
</reference>
<dbReference type="InterPro" id="IPR036849">
    <property type="entry name" value="Enolase-like_C_sf"/>
</dbReference>
<dbReference type="InterPro" id="IPR029065">
    <property type="entry name" value="Enolase_C-like"/>
</dbReference>
<dbReference type="Pfam" id="PF13378">
    <property type="entry name" value="MR_MLE_C"/>
    <property type="match status" value="1"/>
</dbReference>
<accession>A0A918S1D3</accession>
<dbReference type="GO" id="GO:0008872">
    <property type="term" value="F:glucarate dehydratase activity"/>
    <property type="evidence" value="ECO:0007669"/>
    <property type="project" value="UniProtKB-EC"/>
</dbReference>
<dbReference type="Proteomes" id="UP000646579">
    <property type="component" value="Unassembled WGS sequence"/>
</dbReference>
<dbReference type="InterPro" id="IPR013342">
    <property type="entry name" value="Mandelate_racemase_C"/>
</dbReference>
<dbReference type="EC" id="4.2.1.40" evidence="3"/>
<dbReference type="Pfam" id="PF02746">
    <property type="entry name" value="MR_MLE_N"/>
    <property type="match status" value="1"/>
</dbReference>
<proteinExistence type="predicted"/>
<gene>
    <name evidence="5" type="ORF">GCM10007989_13050</name>
</gene>
<dbReference type="SUPFAM" id="SSF54826">
    <property type="entry name" value="Enolase N-terminal domain-like"/>
    <property type="match status" value="1"/>
</dbReference>
<dbReference type="InterPro" id="IPR029017">
    <property type="entry name" value="Enolase-like_N"/>
</dbReference>
<dbReference type="InterPro" id="IPR013341">
    <property type="entry name" value="Mandelate_racemase_N_dom"/>
</dbReference>
<evidence type="ECO:0000256" key="2">
    <source>
        <dbReference type="ARBA" id="ARBA00005183"/>
    </source>
</evidence>
<dbReference type="AlphaFoldDB" id="A0A918S1D3"/>
<comment type="catalytic activity">
    <reaction evidence="1">
        <text>D-glucarate = 5-dehydro-4-deoxy-D-glucarate + H2O</text>
        <dbReference type="Rhea" id="RHEA:14573"/>
        <dbReference type="ChEBI" id="CHEBI:15377"/>
        <dbReference type="ChEBI" id="CHEBI:30612"/>
        <dbReference type="ChEBI" id="CHEBI:42819"/>
        <dbReference type="EC" id="4.2.1.40"/>
    </reaction>
</comment>
<organism evidence="5 6">
    <name type="scientific">Devosia pacifica</name>
    <dbReference type="NCBI Taxonomy" id="1335967"/>
    <lineage>
        <taxon>Bacteria</taxon>
        <taxon>Pseudomonadati</taxon>
        <taxon>Pseudomonadota</taxon>
        <taxon>Alphaproteobacteria</taxon>
        <taxon>Hyphomicrobiales</taxon>
        <taxon>Devosiaceae</taxon>
        <taxon>Devosia</taxon>
    </lineage>
</organism>
<dbReference type="Gene3D" id="3.20.20.120">
    <property type="entry name" value="Enolase-like C-terminal domain"/>
    <property type="match status" value="1"/>
</dbReference>
<keyword evidence="6" id="KW-1185">Reference proteome</keyword>
<evidence type="ECO:0000313" key="5">
    <source>
        <dbReference type="EMBL" id="GHA19015.1"/>
    </source>
</evidence>
<dbReference type="PANTHER" id="PTHR48080">
    <property type="entry name" value="D-GALACTONATE DEHYDRATASE-RELATED"/>
    <property type="match status" value="1"/>
</dbReference>
<sequence length="393" mass="41935">MAETADRDIPASKASSVKSVELRLFSYPMEGVGPGGVDMPGAKGNRVRIAVRIETVDGAVGAYVGGQANSLAQAATCAKAIIGMDCFARERAYEVIRRNLRKEDRMGAGVIDNALWDLAGQRTGASVSQLLGGARKSVKAYASTWFGGDGGGLSTPEAFSDFAEECYALGYRAFKMHGWADGGIQRDIEAILGLGKSVGGRMALMHDSACSFKTFADALAVGRACDEAGFYWYEDPYSDGGLAGHAHRRLRELIKTPLLLGEHIRGLESMATLVLADGTDFVRADPDFDMGITGTMKIAHFAEALGLDVELHAPGPAHRHCMAAIRNTNFYELSMVGPSRGNFNAPVYACGYSDALDDVRPDGTFPVPEGPGLGVSYDWDAIEKMTSQTLTIQ</sequence>
<evidence type="ECO:0000256" key="3">
    <source>
        <dbReference type="ARBA" id="ARBA00011973"/>
    </source>
</evidence>
<dbReference type="SFLD" id="SFLDS00001">
    <property type="entry name" value="Enolase"/>
    <property type="match status" value="1"/>
</dbReference>
<dbReference type="InterPro" id="IPR034593">
    <property type="entry name" value="DgoD-like"/>
</dbReference>
<protein>
    <recommendedName>
        <fullName evidence="3">glucarate dehydratase</fullName>
        <ecNumber evidence="3">4.2.1.40</ecNumber>
    </recommendedName>
</protein>
<dbReference type="SMART" id="SM00922">
    <property type="entry name" value="MR_MLE"/>
    <property type="match status" value="1"/>
</dbReference>
<dbReference type="Gene3D" id="3.30.390.10">
    <property type="entry name" value="Enolase-like, N-terminal domain"/>
    <property type="match status" value="1"/>
</dbReference>
<name>A0A918S1D3_9HYPH</name>
<evidence type="ECO:0000256" key="1">
    <source>
        <dbReference type="ARBA" id="ARBA00001426"/>
    </source>
</evidence>
<comment type="caution">
    <text evidence="5">The sequence shown here is derived from an EMBL/GenBank/DDBJ whole genome shotgun (WGS) entry which is preliminary data.</text>
</comment>
<dbReference type="EMBL" id="BMZE01000001">
    <property type="protein sequence ID" value="GHA19015.1"/>
    <property type="molecule type" value="Genomic_DNA"/>
</dbReference>
<dbReference type="PANTHER" id="PTHR48080:SF4">
    <property type="entry name" value="GLUCARATE DEHYDRATASE"/>
    <property type="match status" value="1"/>
</dbReference>
<evidence type="ECO:0000313" key="6">
    <source>
        <dbReference type="Proteomes" id="UP000646579"/>
    </source>
</evidence>